<protein>
    <submittedName>
        <fullName evidence="2">Uncharacterized protein</fullName>
    </submittedName>
</protein>
<proteinExistence type="predicted"/>
<dbReference type="GO" id="GO:0080008">
    <property type="term" value="C:Cul4-RING E3 ubiquitin ligase complex"/>
    <property type="evidence" value="ECO:0007669"/>
    <property type="project" value="TreeGrafter"/>
</dbReference>
<dbReference type="PANTHER" id="PTHR19847">
    <property type="entry name" value="DDB1- AND CUL4-ASSOCIATED FACTOR 11"/>
    <property type="match status" value="1"/>
</dbReference>
<evidence type="ECO:0000256" key="1">
    <source>
        <dbReference type="PROSITE-ProRule" id="PRU00221"/>
    </source>
</evidence>
<keyword evidence="3" id="KW-1185">Reference proteome</keyword>
<dbReference type="GO" id="GO:0043161">
    <property type="term" value="P:proteasome-mediated ubiquitin-dependent protein catabolic process"/>
    <property type="evidence" value="ECO:0007669"/>
    <property type="project" value="TreeGrafter"/>
</dbReference>
<dbReference type="EMBL" id="JARIHO010000037">
    <property type="protein sequence ID" value="KAJ7330549.1"/>
    <property type="molecule type" value="Genomic_DNA"/>
</dbReference>
<organism evidence="2 3">
    <name type="scientific">Mycena albidolilacea</name>
    <dbReference type="NCBI Taxonomy" id="1033008"/>
    <lineage>
        <taxon>Eukaryota</taxon>
        <taxon>Fungi</taxon>
        <taxon>Dikarya</taxon>
        <taxon>Basidiomycota</taxon>
        <taxon>Agaricomycotina</taxon>
        <taxon>Agaricomycetes</taxon>
        <taxon>Agaricomycetidae</taxon>
        <taxon>Agaricales</taxon>
        <taxon>Marasmiineae</taxon>
        <taxon>Mycenaceae</taxon>
        <taxon>Mycena</taxon>
    </lineage>
</organism>
<comment type="caution">
    <text evidence="2">The sequence shown here is derived from an EMBL/GenBank/DDBJ whole genome shotgun (WGS) entry which is preliminary data.</text>
</comment>
<dbReference type="PANTHER" id="PTHR19847:SF7">
    <property type="entry name" value="DDB1- AND CUL4-ASSOCIATED FACTOR 11"/>
    <property type="match status" value="1"/>
</dbReference>
<dbReference type="PROSITE" id="PS50082">
    <property type="entry name" value="WD_REPEATS_2"/>
    <property type="match status" value="1"/>
</dbReference>
<gene>
    <name evidence="2" type="ORF">DFH08DRAFT_815445</name>
</gene>
<dbReference type="AlphaFoldDB" id="A0AAD6ZNV2"/>
<name>A0AAD6ZNV2_9AGAR</name>
<sequence>MHFLIVDYQSGRFVLINCGVAAACEGWLLRAAANGSFADPHPIGRSTAASSCSGAGIAFGVSQKPSGILMGYTEGITYVSTKGDARYIISNGKDQKLRLWGLHKMRSNQDLEEVENNYYGTNYNYRYPHYPKPRLSKMGGFLEDWVERQVQEGSPR</sequence>
<dbReference type="InterPro" id="IPR001680">
    <property type="entry name" value="WD40_rpt"/>
</dbReference>
<keyword evidence="1" id="KW-0853">WD repeat</keyword>
<evidence type="ECO:0000313" key="2">
    <source>
        <dbReference type="EMBL" id="KAJ7330549.1"/>
    </source>
</evidence>
<accession>A0AAD6ZNV2</accession>
<dbReference type="Proteomes" id="UP001218218">
    <property type="component" value="Unassembled WGS sequence"/>
</dbReference>
<dbReference type="InterPro" id="IPR051859">
    <property type="entry name" value="DCAF"/>
</dbReference>
<feature type="repeat" description="WD" evidence="1">
    <location>
        <begin position="69"/>
        <end position="110"/>
    </location>
</feature>
<reference evidence="2" key="1">
    <citation type="submission" date="2023-03" db="EMBL/GenBank/DDBJ databases">
        <title>Massive genome expansion in bonnet fungi (Mycena s.s.) driven by repeated elements and novel gene families across ecological guilds.</title>
        <authorList>
            <consortium name="Lawrence Berkeley National Laboratory"/>
            <person name="Harder C.B."/>
            <person name="Miyauchi S."/>
            <person name="Viragh M."/>
            <person name="Kuo A."/>
            <person name="Thoen E."/>
            <person name="Andreopoulos B."/>
            <person name="Lu D."/>
            <person name="Skrede I."/>
            <person name="Drula E."/>
            <person name="Henrissat B."/>
            <person name="Morin E."/>
            <person name="Kohler A."/>
            <person name="Barry K."/>
            <person name="LaButti K."/>
            <person name="Morin E."/>
            <person name="Salamov A."/>
            <person name="Lipzen A."/>
            <person name="Mereny Z."/>
            <person name="Hegedus B."/>
            <person name="Baldrian P."/>
            <person name="Stursova M."/>
            <person name="Weitz H."/>
            <person name="Taylor A."/>
            <person name="Grigoriev I.V."/>
            <person name="Nagy L.G."/>
            <person name="Martin F."/>
            <person name="Kauserud H."/>
        </authorList>
    </citation>
    <scope>NUCLEOTIDE SEQUENCE</scope>
    <source>
        <strain evidence="2">CBHHK002</strain>
    </source>
</reference>
<evidence type="ECO:0000313" key="3">
    <source>
        <dbReference type="Proteomes" id="UP001218218"/>
    </source>
</evidence>